<dbReference type="EMBL" id="KQ947432">
    <property type="protein sequence ID" value="KUJ09371.1"/>
    <property type="molecule type" value="Genomic_DNA"/>
</dbReference>
<name>A0A132BAG6_MOLSC</name>
<dbReference type="KEGG" id="psco:LY89DRAFT_741087"/>
<dbReference type="GeneID" id="28830387"/>
<gene>
    <name evidence="1" type="ORF">LY89DRAFT_741087</name>
</gene>
<proteinExistence type="predicted"/>
<keyword evidence="2" id="KW-1185">Reference proteome</keyword>
<dbReference type="AlphaFoldDB" id="A0A132BAG6"/>
<dbReference type="RefSeq" id="XP_018063726.1">
    <property type="nucleotide sequence ID" value="XM_018220661.1"/>
</dbReference>
<evidence type="ECO:0000313" key="2">
    <source>
        <dbReference type="Proteomes" id="UP000070700"/>
    </source>
</evidence>
<organism evidence="1 2">
    <name type="scientific">Mollisia scopiformis</name>
    <name type="common">Conifer needle endophyte fungus</name>
    <name type="synonym">Phialocephala scopiformis</name>
    <dbReference type="NCBI Taxonomy" id="149040"/>
    <lineage>
        <taxon>Eukaryota</taxon>
        <taxon>Fungi</taxon>
        <taxon>Dikarya</taxon>
        <taxon>Ascomycota</taxon>
        <taxon>Pezizomycotina</taxon>
        <taxon>Leotiomycetes</taxon>
        <taxon>Helotiales</taxon>
        <taxon>Mollisiaceae</taxon>
        <taxon>Mollisia</taxon>
    </lineage>
</organism>
<accession>A0A132BAG6</accession>
<dbReference type="Proteomes" id="UP000070700">
    <property type="component" value="Unassembled WGS sequence"/>
</dbReference>
<sequence length="256" mass="29152">MPSAHIQNDLGAIAIQKDEAQRNPIAKTLLVQVDSQTIIERNKVTSEQVLGTAEQGFVAHASQEPTTTISEIATIFLEANIEPSPSRNGSLFRWKGRAPAIVQALRSLPVSYNHALQWYARLAEVHLEFGNGYDLVRSMKKAELDVITSIKIDVRDLEPFVCEFPSWLQYSNKLTKVTVELPTGMMYLREQTMVDKVAGRVSKKLKVRHKYIETRIRPKFHGDLGRHKPRFHAYVWESPPGKVMDWSKRLGAEYKK</sequence>
<dbReference type="InParanoid" id="A0A132BAG6"/>
<protein>
    <submittedName>
        <fullName evidence="1">Uncharacterized protein</fullName>
    </submittedName>
</protein>
<evidence type="ECO:0000313" key="1">
    <source>
        <dbReference type="EMBL" id="KUJ09371.1"/>
    </source>
</evidence>
<reference evidence="1 2" key="1">
    <citation type="submission" date="2015-10" db="EMBL/GenBank/DDBJ databases">
        <title>Full genome of DAOMC 229536 Phialocephala scopiformis, a fungal endophyte of spruce producing the potent anti-insectan compound rugulosin.</title>
        <authorList>
            <consortium name="DOE Joint Genome Institute"/>
            <person name="Walker A.K."/>
            <person name="Frasz S.L."/>
            <person name="Seifert K.A."/>
            <person name="Miller J.D."/>
            <person name="Mondo S.J."/>
            <person name="Labutti K."/>
            <person name="Lipzen A."/>
            <person name="Dockter R."/>
            <person name="Kennedy M."/>
            <person name="Grigoriev I.V."/>
            <person name="Spatafora J.W."/>
        </authorList>
    </citation>
    <scope>NUCLEOTIDE SEQUENCE [LARGE SCALE GENOMIC DNA]</scope>
    <source>
        <strain evidence="1 2">CBS 120377</strain>
    </source>
</reference>